<dbReference type="SUPFAM" id="SSF46689">
    <property type="entry name" value="Homeodomain-like"/>
    <property type="match status" value="1"/>
</dbReference>
<proteinExistence type="predicted"/>
<dbReference type="PROSITE" id="PS50977">
    <property type="entry name" value="HTH_TETR_2"/>
    <property type="match status" value="1"/>
</dbReference>
<sequence>MRIATVRILESERLEALSVRRLAKEVKVAPANFYNHYGSLHDLLLEIAVEYFQIFRRQIAHINRTCANRTDALKRIVFYCVDFGCTHPQLYRLMFGYIPDAYAYPRYRIVVGAAFEDLMELIYGKRVFTLTDDFGPNDMETLSRKVQAGYGMYAMLCGLSNLFVIKAPTGPLFDGDNPRESMAAFLGDILDAFIRGDLARALDAKPDEEESSPKD</sequence>
<dbReference type="AlphaFoldDB" id="A0A318PIY8"/>
<dbReference type="EMBL" id="NKUC01000015">
    <property type="protein sequence ID" value="PYD56838.1"/>
    <property type="molecule type" value="Genomic_DNA"/>
</dbReference>
<evidence type="ECO:0000313" key="2">
    <source>
        <dbReference type="EMBL" id="PYD56838.1"/>
    </source>
</evidence>
<organism evidence="2 3">
    <name type="scientific">Komagataeibacter xylinus</name>
    <name type="common">Gluconacetobacter xylinus</name>
    <dbReference type="NCBI Taxonomy" id="28448"/>
    <lineage>
        <taxon>Bacteria</taxon>
        <taxon>Pseudomonadati</taxon>
        <taxon>Pseudomonadota</taxon>
        <taxon>Alphaproteobacteria</taxon>
        <taxon>Acetobacterales</taxon>
        <taxon>Acetobacteraceae</taxon>
        <taxon>Komagataeibacter</taxon>
    </lineage>
</organism>
<dbReference type="GO" id="GO:0003677">
    <property type="term" value="F:DNA binding"/>
    <property type="evidence" value="ECO:0007669"/>
    <property type="project" value="UniProtKB-UniRule"/>
</dbReference>
<evidence type="ECO:0000256" key="1">
    <source>
        <dbReference type="ARBA" id="ARBA00023125"/>
    </source>
</evidence>
<dbReference type="InterPro" id="IPR001647">
    <property type="entry name" value="HTH_TetR"/>
</dbReference>
<dbReference type="Proteomes" id="UP000248257">
    <property type="component" value="Unassembled WGS sequence"/>
</dbReference>
<gene>
    <name evidence="2" type="ORF">CFR75_08520</name>
</gene>
<name>A0A318PIY8_KOMXY</name>
<dbReference type="OrthoDB" id="7056813at2"/>
<keyword evidence="1" id="KW-0238">DNA-binding</keyword>
<keyword evidence="3" id="KW-1185">Reference proteome</keyword>
<protein>
    <submittedName>
        <fullName evidence="2">TetR family transcriptional regulator</fullName>
    </submittedName>
</protein>
<evidence type="ECO:0000313" key="3">
    <source>
        <dbReference type="Proteomes" id="UP000248257"/>
    </source>
</evidence>
<accession>A0A318PIY8</accession>
<comment type="caution">
    <text evidence="2">The sequence shown here is derived from an EMBL/GenBank/DDBJ whole genome shotgun (WGS) entry which is preliminary data.</text>
</comment>
<dbReference type="InterPro" id="IPR036271">
    <property type="entry name" value="Tet_transcr_reg_TetR-rel_C_sf"/>
</dbReference>
<dbReference type="Gene3D" id="1.10.357.10">
    <property type="entry name" value="Tetracycline Repressor, domain 2"/>
    <property type="match status" value="1"/>
</dbReference>
<dbReference type="InterPro" id="IPR009057">
    <property type="entry name" value="Homeodomain-like_sf"/>
</dbReference>
<reference evidence="2 3" key="1">
    <citation type="submission" date="2017-07" db="EMBL/GenBank/DDBJ databases">
        <title>A draft genome sequence of Komagataeibacter xylinus LMG 1515.</title>
        <authorList>
            <person name="Skraban J."/>
            <person name="Cleenwerck I."/>
            <person name="Vandamme P."/>
            <person name="Trcek J."/>
        </authorList>
    </citation>
    <scope>NUCLEOTIDE SEQUENCE [LARGE SCALE GENOMIC DNA]</scope>
    <source>
        <strain evidence="2 3">LMG 1515</strain>
    </source>
</reference>
<dbReference type="SUPFAM" id="SSF48498">
    <property type="entry name" value="Tetracyclin repressor-like, C-terminal domain"/>
    <property type="match status" value="1"/>
</dbReference>